<sequence>HGKKKIKKKKRGRFSRIRQTAGPAFSGLRFGSGRFGKPRKGSDSSAMSQMSARSFRVSVERNSIETTSLASNIPPDTVLPAVTRRSGKEMTPLKTPSRVVPFLDF</sequence>
<evidence type="ECO:0000313" key="2">
    <source>
        <dbReference type="EMBL" id="CEK51793.1"/>
    </source>
</evidence>
<organism evidence="2">
    <name type="scientific">Arion vulgaris</name>
    <dbReference type="NCBI Taxonomy" id="1028688"/>
    <lineage>
        <taxon>Eukaryota</taxon>
        <taxon>Metazoa</taxon>
        <taxon>Spiralia</taxon>
        <taxon>Lophotrochozoa</taxon>
        <taxon>Mollusca</taxon>
        <taxon>Gastropoda</taxon>
        <taxon>Heterobranchia</taxon>
        <taxon>Euthyneura</taxon>
        <taxon>Panpulmonata</taxon>
        <taxon>Eupulmonata</taxon>
        <taxon>Stylommatophora</taxon>
        <taxon>Helicina</taxon>
        <taxon>Arionoidea</taxon>
        <taxon>Arionidae</taxon>
        <taxon>Arion</taxon>
    </lineage>
</organism>
<dbReference type="EMBL" id="HACG01004928">
    <property type="protein sequence ID" value="CEK51793.1"/>
    <property type="molecule type" value="Transcribed_RNA"/>
</dbReference>
<evidence type="ECO:0000256" key="1">
    <source>
        <dbReference type="SAM" id="MobiDB-lite"/>
    </source>
</evidence>
<accession>A0A0B6Y6Q7</accession>
<proteinExistence type="predicted"/>
<dbReference type="AlphaFoldDB" id="A0A0B6Y6Q7"/>
<name>A0A0B6Y6Q7_9EUPU</name>
<protein>
    <submittedName>
        <fullName evidence="2">Uncharacterized protein</fullName>
    </submittedName>
</protein>
<gene>
    <name evidence="2" type="primary">ORF14453</name>
</gene>
<feature type="non-terminal residue" evidence="2">
    <location>
        <position position="1"/>
    </location>
</feature>
<feature type="region of interest" description="Disordered" evidence="1">
    <location>
        <begin position="1"/>
        <end position="49"/>
    </location>
</feature>
<feature type="non-terminal residue" evidence="2">
    <location>
        <position position="105"/>
    </location>
</feature>
<feature type="compositionally biased region" description="Basic residues" evidence="1">
    <location>
        <begin position="1"/>
        <end position="16"/>
    </location>
</feature>
<reference evidence="2" key="1">
    <citation type="submission" date="2014-12" db="EMBL/GenBank/DDBJ databases">
        <title>Insight into the proteome of Arion vulgaris.</title>
        <authorList>
            <person name="Aradska J."/>
            <person name="Bulat T."/>
            <person name="Smidak R."/>
            <person name="Sarate P."/>
            <person name="Gangsoo J."/>
            <person name="Sialana F."/>
            <person name="Bilban M."/>
            <person name="Lubec G."/>
        </authorList>
    </citation>
    <scope>NUCLEOTIDE SEQUENCE</scope>
    <source>
        <tissue evidence="2">Skin</tissue>
    </source>
</reference>